<protein>
    <submittedName>
        <fullName evidence="1">Uncharacterized protein</fullName>
    </submittedName>
</protein>
<dbReference type="Proteomes" id="UP000237105">
    <property type="component" value="Unassembled WGS sequence"/>
</dbReference>
<proteinExistence type="predicted"/>
<evidence type="ECO:0000313" key="2">
    <source>
        <dbReference type="Proteomes" id="UP000237105"/>
    </source>
</evidence>
<evidence type="ECO:0000313" key="1">
    <source>
        <dbReference type="EMBL" id="PON41019.1"/>
    </source>
</evidence>
<gene>
    <name evidence="1" type="ORF">PanWU01x14_292760</name>
</gene>
<dbReference type="AlphaFoldDB" id="A0A2P5AWV4"/>
<accession>A0A2P5AWV4</accession>
<organism evidence="1 2">
    <name type="scientific">Parasponia andersonii</name>
    <name type="common">Sponia andersonii</name>
    <dbReference type="NCBI Taxonomy" id="3476"/>
    <lineage>
        <taxon>Eukaryota</taxon>
        <taxon>Viridiplantae</taxon>
        <taxon>Streptophyta</taxon>
        <taxon>Embryophyta</taxon>
        <taxon>Tracheophyta</taxon>
        <taxon>Spermatophyta</taxon>
        <taxon>Magnoliopsida</taxon>
        <taxon>eudicotyledons</taxon>
        <taxon>Gunneridae</taxon>
        <taxon>Pentapetalae</taxon>
        <taxon>rosids</taxon>
        <taxon>fabids</taxon>
        <taxon>Rosales</taxon>
        <taxon>Cannabaceae</taxon>
        <taxon>Parasponia</taxon>
    </lineage>
</organism>
<name>A0A2P5AWV4_PARAD</name>
<sequence>MGTCIVFRDVISFTSSSHIPYGKMSQNGFVLGTLIDAGGPSIGDAKDVSFLQAQILFFYTF</sequence>
<keyword evidence="2" id="KW-1185">Reference proteome</keyword>
<reference evidence="2" key="1">
    <citation type="submission" date="2016-06" db="EMBL/GenBank/DDBJ databases">
        <title>Parallel loss of symbiosis genes in relatives of nitrogen-fixing non-legume Parasponia.</title>
        <authorList>
            <person name="Van Velzen R."/>
            <person name="Holmer R."/>
            <person name="Bu F."/>
            <person name="Rutten L."/>
            <person name="Van Zeijl A."/>
            <person name="Liu W."/>
            <person name="Santuari L."/>
            <person name="Cao Q."/>
            <person name="Sharma T."/>
            <person name="Shen D."/>
            <person name="Roswanjaya Y."/>
            <person name="Wardhani T."/>
            <person name="Kalhor M.S."/>
            <person name="Jansen J."/>
            <person name="Van den Hoogen J."/>
            <person name="Gungor B."/>
            <person name="Hartog M."/>
            <person name="Hontelez J."/>
            <person name="Verver J."/>
            <person name="Yang W.-C."/>
            <person name="Schijlen E."/>
            <person name="Repin R."/>
            <person name="Schilthuizen M."/>
            <person name="Schranz E."/>
            <person name="Heidstra R."/>
            <person name="Miyata K."/>
            <person name="Fedorova E."/>
            <person name="Kohlen W."/>
            <person name="Bisseling T."/>
            <person name="Smit S."/>
            <person name="Geurts R."/>
        </authorList>
    </citation>
    <scope>NUCLEOTIDE SEQUENCE [LARGE SCALE GENOMIC DNA]</scope>
    <source>
        <strain evidence="2">cv. WU1-14</strain>
    </source>
</reference>
<comment type="caution">
    <text evidence="1">The sequence shown here is derived from an EMBL/GenBank/DDBJ whole genome shotgun (WGS) entry which is preliminary data.</text>
</comment>
<dbReference type="EMBL" id="JXTB01000425">
    <property type="protein sequence ID" value="PON41019.1"/>
    <property type="molecule type" value="Genomic_DNA"/>
</dbReference>